<feature type="region of interest" description="Disordered" evidence="1">
    <location>
        <begin position="271"/>
        <end position="298"/>
    </location>
</feature>
<feature type="region of interest" description="Disordered" evidence="1">
    <location>
        <begin position="421"/>
        <end position="469"/>
    </location>
</feature>
<sequence length="529" mass="56859">MPSDVDIMPRVRDVPASTPAFSTFCCTVPSSPIPDQLTPKSHWSESSVGIPTPQLPFQAFRDSLNLNRLSQLFPSGSSSSATPSSPRSPDMERLGDAFSSASNLGPRSEQTKRRKTGAGRPQIVIVGAQPVGTKRYSQLMAAKPALEDEHEVGERKGSLGGASITTIKPSEQRKASVVSTAGSVDVWDSDIPWPGMRQARASTPDVALSPRFSTTPAFLAQAEQLDKSLRHASDRRNAHKRRSSTLDLAGYVAASPELAFPAATASLTSLVSASPSPPLPPKPFRRLSQSSKDLEPKSAGPVVSIEFGAAALSGKTYRPSSSPGSVATFDVEDIIDGLNSLHVDEKTGGSPGRRHHVLSLEQPDLHLAEQLSPTVLASTVVPRPRSPPRFHPVFSLGKPVSTSKPLPPLVSPLSHSLLDDSRFDSPRLLPPTPNAGRPATVPHNLPPSTELRRDTYPTFVPPSQRTRQPNLFDALLQEASGVESGGAMKDRRLGSKEKRGFDKADIGAWLDRATREREEHARVRPVVRV</sequence>
<dbReference type="EMBL" id="BJWK01000004">
    <property type="protein sequence ID" value="GEM07717.1"/>
    <property type="molecule type" value="Genomic_DNA"/>
</dbReference>
<feature type="compositionally biased region" description="Low complexity" evidence="1">
    <location>
        <begin position="75"/>
        <end position="88"/>
    </location>
</feature>
<accession>A0A511KBF8</accession>
<gene>
    <name evidence="2" type="ORF">Rt10032_c04g1734</name>
</gene>
<organism evidence="2 3">
    <name type="scientific">Rhodotorula toruloides</name>
    <name type="common">Yeast</name>
    <name type="synonym">Rhodosporidium toruloides</name>
    <dbReference type="NCBI Taxonomy" id="5286"/>
    <lineage>
        <taxon>Eukaryota</taxon>
        <taxon>Fungi</taxon>
        <taxon>Dikarya</taxon>
        <taxon>Basidiomycota</taxon>
        <taxon>Pucciniomycotina</taxon>
        <taxon>Microbotryomycetes</taxon>
        <taxon>Sporidiobolales</taxon>
        <taxon>Sporidiobolaceae</taxon>
        <taxon>Rhodotorula</taxon>
    </lineage>
</organism>
<evidence type="ECO:0000313" key="2">
    <source>
        <dbReference type="EMBL" id="GEM07717.1"/>
    </source>
</evidence>
<comment type="caution">
    <text evidence="2">The sequence shown here is derived from an EMBL/GenBank/DDBJ whole genome shotgun (WGS) entry which is preliminary data.</text>
</comment>
<feature type="region of interest" description="Disordered" evidence="1">
    <location>
        <begin position="71"/>
        <end position="121"/>
    </location>
</feature>
<dbReference type="AlphaFoldDB" id="A0A511KBF8"/>
<evidence type="ECO:0000313" key="3">
    <source>
        <dbReference type="Proteomes" id="UP000321518"/>
    </source>
</evidence>
<dbReference type="OrthoDB" id="2526168at2759"/>
<reference evidence="2 3" key="1">
    <citation type="submission" date="2019-07" db="EMBL/GenBank/DDBJ databases">
        <title>Rhodotorula toruloides NBRC10032 genome sequencing.</title>
        <authorList>
            <person name="Shida Y."/>
            <person name="Takaku H."/>
            <person name="Ogasawara W."/>
            <person name="Mori K."/>
        </authorList>
    </citation>
    <scope>NUCLEOTIDE SEQUENCE [LARGE SCALE GENOMIC DNA]</scope>
    <source>
        <strain evidence="2 3">NBRC10032</strain>
    </source>
</reference>
<protein>
    <submittedName>
        <fullName evidence="2">Uncharacterized protein</fullName>
    </submittedName>
</protein>
<evidence type="ECO:0000256" key="1">
    <source>
        <dbReference type="SAM" id="MobiDB-lite"/>
    </source>
</evidence>
<name>A0A511KBF8_RHOTO</name>
<dbReference type="Proteomes" id="UP000321518">
    <property type="component" value="Unassembled WGS sequence"/>
</dbReference>
<proteinExistence type="predicted"/>